<dbReference type="EMBL" id="KV425593">
    <property type="protein sequence ID" value="KZT22668.1"/>
    <property type="molecule type" value="Genomic_DNA"/>
</dbReference>
<dbReference type="PANTHER" id="PTHR42723">
    <property type="entry name" value="CHLOROPHYLL SYNTHASE"/>
    <property type="match status" value="1"/>
</dbReference>
<feature type="transmembrane region" description="Helical" evidence="5">
    <location>
        <begin position="297"/>
        <end position="325"/>
    </location>
</feature>
<dbReference type="Gene3D" id="1.10.357.140">
    <property type="entry name" value="UbiA prenyltransferase"/>
    <property type="match status" value="1"/>
</dbReference>
<evidence type="ECO:0000256" key="1">
    <source>
        <dbReference type="ARBA" id="ARBA00004141"/>
    </source>
</evidence>
<dbReference type="Gene3D" id="1.20.120.1780">
    <property type="entry name" value="UbiA prenyltransferase"/>
    <property type="match status" value="1"/>
</dbReference>
<dbReference type="InterPro" id="IPR050475">
    <property type="entry name" value="Prenyltransferase_related"/>
</dbReference>
<dbReference type="OrthoDB" id="434972at2759"/>
<dbReference type="CDD" id="cd13965">
    <property type="entry name" value="PT_UbiA_3"/>
    <property type="match status" value="1"/>
</dbReference>
<organism evidence="6 7">
    <name type="scientific">Neolentinus lepideus HHB14362 ss-1</name>
    <dbReference type="NCBI Taxonomy" id="1314782"/>
    <lineage>
        <taxon>Eukaryota</taxon>
        <taxon>Fungi</taxon>
        <taxon>Dikarya</taxon>
        <taxon>Basidiomycota</taxon>
        <taxon>Agaricomycotina</taxon>
        <taxon>Agaricomycetes</taxon>
        <taxon>Gloeophyllales</taxon>
        <taxon>Gloeophyllaceae</taxon>
        <taxon>Neolentinus</taxon>
    </lineage>
</organism>
<dbReference type="InParanoid" id="A0A165QNP3"/>
<evidence type="ECO:0000256" key="5">
    <source>
        <dbReference type="SAM" id="Phobius"/>
    </source>
</evidence>
<feature type="transmembrane region" description="Helical" evidence="5">
    <location>
        <begin position="178"/>
        <end position="195"/>
    </location>
</feature>
<dbReference type="InterPro" id="IPR044878">
    <property type="entry name" value="UbiA_sf"/>
</dbReference>
<accession>A0A165QNP3</accession>
<evidence type="ECO:0008006" key="8">
    <source>
        <dbReference type="Google" id="ProtNLM"/>
    </source>
</evidence>
<dbReference type="Pfam" id="PF01040">
    <property type="entry name" value="UbiA"/>
    <property type="match status" value="1"/>
</dbReference>
<keyword evidence="7" id="KW-1185">Reference proteome</keyword>
<sequence>MEISSNGDLHGPMYAGLLGADNGGSDDRLRMGGDRKIELFQIAATVIPMNVREEQNMEAVVLHIKAARDIQESAAKMDSVKATSTLIARESGIFFGFSWRDWSATIIPGSIIAVAAMRNVTLSLSSMVFAHLCLVIWLTHFVYLVTLSNQITGVDEDRINKPDRPIPSGKVTTDEARVRWAVVAWAFLMMGVFYPKILAETICWVLTVAFLNLTAAGDHWFGKNCLAMTAGTWALLSGAWKIIAPLAYTNRSYIVTIAVWTGTFMPLQDVRDVKGDAKVGRRTLPLIFGDKSSRRMIAFGFIPTAFGILCVGGLAAVAPVPLAMMHLFLAYRVLQNNGARYDHKTYMIFTYLFCGVIACIIAKQSEHHIHVRHMLDVTTSVNLSAEVDM</sequence>
<feature type="transmembrane region" description="Helical" evidence="5">
    <location>
        <begin position="227"/>
        <end position="248"/>
    </location>
</feature>
<keyword evidence="3 5" id="KW-1133">Transmembrane helix</keyword>
<proteinExistence type="predicted"/>
<keyword evidence="4 5" id="KW-0472">Membrane</keyword>
<protein>
    <recommendedName>
        <fullName evidence="8">UbiA prenyltransferase</fullName>
    </recommendedName>
</protein>
<feature type="transmembrane region" description="Helical" evidence="5">
    <location>
        <begin position="345"/>
        <end position="362"/>
    </location>
</feature>
<dbReference type="GO" id="GO:0016020">
    <property type="term" value="C:membrane"/>
    <property type="evidence" value="ECO:0007669"/>
    <property type="project" value="UniProtKB-SubCell"/>
</dbReference>
<evidence type="ECO:0000313" key="7">
    <source>
        <dbReference type="Proteomes" id="UP000076761"/>
    </source>
</evidence>
<dbReference type="InterPro" id="IPR000537">
    <property type="entry name" value="UbiA_prenyltransferase"/>
</dbReference>
<gene>
    <name evidence="6" type="ORF">NEOLEDRAFT_1149891</name>
</gene>
<keyword evidence="2 5" id="KW-0812">Transmembrane</keyword>
<dbReference type="AlphaFoldDB" id="A0A165QNP3"/>
<dbReference type="GO" id="GO:0016765">
    <property type="term" value="F:transferase activity, transferring alkyl or aryl (other than methyl) groups"/>
    <property type="evidence" value="ECO:0007669"/>
    <property type="project" value="InterPro"/>
</dbReference>
<dbReference type="Proteomes" id="UP000076761">
    <property type="component" value="Unassembled WGS sequence"/>
</dbReference>
<reference evidence="6 7" key="1">
    <citation type="journal article" date="2016" name="Mol. Biol. Evol.">
        <title>Comparative Genomics of Early-Diverging Mushroom-Forming Fungi Provides Insights into the Origins of Lignocellulose Decay Capabilities.</title>
        <authorList>
            <person name="Nagy L.G."/>
            <person name="Riley R."/>
            <person name="Tritt A."/>
            <person name="Adam C."/>
            <person name="Daum C."/>
            <person name="Floudas D."/>
            <person name="Sun H."/>
            <person name="Yadav J.S."/>
            <person name="Pangilinan J."/>
            <person name="Larsson K.H."/>
            <person name="Matsuura K."/>
            <person name="Barry K."/>
            <person name="Labutti K."/>
            <person name="Kuo R."/>
            <person name="Ohm R.A."/>
            <person name="Bhattacharya S.S."/>
            <person name="Shirouzu T."/>
            <person name="Yoshinaga Y."/>
            <person name="Martin F.M."/>
            <person name="Grigoriev I.V."/>
            <person name="Hibbett D.S."/>
        </authorList>
    </citation>
    <scope>NUCLEOTIDE SEQUENCE [LARGE SCALE GENOMIC DNA]</scope>
    <source>
        <strain evidence="6 7">HHB14362 ss-1</strain>
    </source>
</reference>
<dbReference type="PANTHER" id="PTHR42723:SF1">
    <property type="entry name" value="CHLOROPHYLL SYNTHASE, CHLOROPLASTIC"/>
    <property type="match status" value="1"/>
</dbReference>
<dbReference type="STRING" id="1314782.A0A165QNP3"/>
<feature type="transmembrane region" description="Helical" evidence="5">
    <location>
        <begin position="127"/>
        <end position="146"/>
    </location>
</feature>
<comment type="subcellular location">
    <subcellularLocation>
        <location evidence="1">Membrane</location>
        <topology evidence="1">Multi-pass membrane protein</topology>
    </subcellularLocation>
</comment>
<evidence type="ECO:0000256" key="4">
    <source>
        <dbReference type="ARBA" id="ARBA00023136"/>
    </source>
</evidence>
<evidence type="ECO:0000313" key="6">
    <source>
        <dbReference type="EMBL" id="KZT22668.1"/>
    </source>
</evidence>
<evidence type="ECO:0000256" key="2">
    <source>
        <dbReference type="ARBA" id="ARBA00022692"/>
    </source>
</evidence>
<evidence type="ECO:0000256" key="3">
    <source>
        <dbReference type="ARBA" id="ARBA00022989"/>
    </source>
</evidence>
<name>A0A165QNP3_9AGAM</name>